<sequence length="259" mass="28088">MTATQDRRAEPAAGETRLQRWETLAEWPLAGVAMLFLILFSIQVLAQPQGIHGHIIRLMLAVLYIPFAIDYVARLALAEHRLRWFFRHLLDLAIVVLPFLGPLRLLRLVVLVSALQKALGSAARGRVVVFTAASATLLAYAASLAVLQAERSAPGAHIRNFGDAVWWALTTITTVGYGDMYPVTAMGRVVAALLMIGGISLVGAITASVATWIVQRVAAEENEQQAATVAHIEVLQKELAALTALVAEQRRSDPRAEDG</sequence>
<dbReference type="SUPFAM" id="SSF81324">
    <property type="entry name" value="Voltage-gated potassium channels"/>
    <property type="match status" value="1"/>
</dbReference>
<comment type="subcellular location">
    <subcellularLocation>
        <location evidence="1">Membrane</location>
        <topology evidence="1">Multi-pass membrane protein</topology>
    </subcellularLocation>
</comment>
<evidence type="ECO:0000256" key="5">
    <source>
        <dbReference type="ARBA" id="ARBA00023065"/>
    </source>
</evidence>
<evidence type="ECO:0000259" key="9">
    <source>
        <dbReference type="Pfam" id="PF07885"/>
    </source>
</evidence>
<dbReference type="Gene3D" id="1.20.5.110">
    <property type="match status" value="1"/>
</dbReference>
<organism evidence="10 11">
    <name type="scientific">Mycolicibacterium anyangense</name>
    <dbReference type="NCBI Taxonomy" id="1431246"/>
    <lineage>
        <taxon>Bacteria</taxon>
        <taxon>Bacillati</taxon>
        <taxon>Actinomycetota</taxon>
        <taxon>Actinomycetes</taxon>
        <taxon>Mycobacteriales</taxon>
        <taxon>Mycobacteriaceae</taxon>
        <taxon>Mycolicibacterium</taxon>
    </lineage>
</organism>
<feature type="transmembrane region" description="Helical" evidence="8">
    <location>
        <begin position="89"/>
        <end position="115"/>
    </location>
</feature>
<dbReference type="AlphaFoldDB" id="A0A6N4W5I7"/>
<proteinExistence type="predicted"/>
<evidence type="ECO:0000256" key="7">
    <source>
        <dbReference type="ARBA" id="ARBA00023303"/>
    </source>
</evidence>
<reference evidence="10 11" key="1">
    <citation type="journal article" date="2019" name="Emerg. Microbes Infect.">
        <title>Comprehensive subspecies identification of 175 nontuberculous mycobacteria species based on 7547 genomic profiles.</title>
        <authorList>
            <person name="Matsumoto Y."/>
            <person name="Kinjo T."/>
            <person name="Motooka D."/>
            <person name="Nabeya D."/>
            <person name="Jung N."/>
            <person name="Uechi K."/>
            <person name="Horii T."/>
            <person name="Iida T."/>
            <person name="Fujita J."/>
            <person name="Nakamura S."/>
        </authorList>
    </citation>
    <scope>NUCLEOTIDE SEQUENCE [LARGE SCALE GENOMIC DNA]</scope>
    <source>
        <strain evidence="10 11">JCM 30275</strain>
    </source>
</reference>
<keyword evidence="2" id="KW-0813">Transport</keyword>
<dbReference type="PANTHER" id="PTHR11537:SF254">
    <property type="entry name" value="POTASSIUM VOLTAGE-GATED CHANNEL PROTEIN SHAB"/>
    <property type="match status" value="1"/>
</dbReference>
<dbReference type="GO" id="GO:0005249">
    <property type="term" value="F:voltage-gated potassium channel activity"/>
    <property type="evidence" value="ECO:0007669"/>
    <property type="project" value="InterPro"/>
</dbReference>
<feature type="transmembrane region" description="Helical" evidence="8">
    <location>
        <begin position="189"/>
        <end position="214"/>
    </location>
</feature>
<keyword evidence="5" id="KW-0406">Ion transport</keyword>
<accession>A0A6N4W5I7</accession>
<evidence type="ECO:0000313" key="11">
    <source>
        <dbReference type="Proteomes" id="UP000467249"/>
    </source>
</evidence>
<evidence type="ECO:0000313" key="10">
    <source>
        <dbReference type="EMBL" id="BBZ75955.1"/>
    </source>
</evidence>
<gene>
    <name evidence="10" type="ORF">MANY_12920</name>
</gene>
<dbReference type="KEGG" id="many:MANY_12920"/>
<keyword evidence="4 8" id="KW-1133">Transmembrane helix</keyword>
<keyword evidence="7 10" id="KW-0407">Ion channel</keyword>
<feature type="transmembrane region" description="Helical" evidence="8">
    <location>
        <begin position="27"/>
        <end position="46"/>
    </location>
</feature>
<dbReference type="Gene3D" id="1.10.287.70">
    <property type="match status" value="1"/>
</dbReference>
<evidence type="ECO:0000256" key="8">
    <source>
        <dbReference type="SAM" id="Phobius"/>
    </source>
</evidence>
<dbReference type="Pfam" id="PF07885">
    <property type="entry name" value="Ion_trans_2"/>
    <property type="match status" value="1"/>
</dbReference>
<name>A0A6N4W5I7_9MYCO</name>
<dbReference type="EMBL" id="AP022620">
    <property type="protein sequence ID" value="BBZ75955.1"/>
    <property type="molecule type" value="Genomic_DNA"/>
</dbReference>
<dbReference type="PANTHER" id="PTHR11537">
    <property type="entry name" value="VOLTAGE-GATED POTASSIUM CHANNEL"/>
    <property type="match status" value="1"/>
</dbReference>
<evidence type="ECO:0000256" key="3">
    <source>
        <dbReference type="ARBA" id="ARBA00022692"/>
    </source>
</evidence>
<protein>
    <submittedName>
        <fullName evidence="10">Voltage-gated potassium channel</fullName>
    </submittedName>
</protein>
<keyword evidence="11" id="KW-1185">Reference proteome</keyword>
<dbReference type="RefSeq" id="WP_407664513.1">
    <property type="nucleotide sequence ID" value="NZ_AP022620.1"/>
</dbReference>
<keyword evidence="6 8" id="KW-0472">Membrane</keyword>
<dbReference type="Proteomes" id="UP000467249">
    <property type="component" value="Chromosome"/>
</dbReference>
<feature type="domain" description="Potassium channel" evidence="9">
    <location>
        <begin position="146"/>
        <end position="214"/>
    </location>
</feature>
<dbReference type="InterPro" id="IPR013099">
    <property type="entry name" value="K_chnl_dom"/>
</dbReference>
<feature type="transmembrane region" description="Helical" evidence="8">
    <location>
        <begin position="58"/>
        <end position="77"/>
    </location>
</feature>
<dbReference type="GO" id="GO:0008076">
    <property type="term" value="C:voltage-gated potassium channel complex"/>
    <property type="evidence" value="ECO:0007669"/>
    <property type="project" value="InterPro"/>
</dbReference>
<evidence type="ECO:0000256" key="2">
    <source>
        <dbReference type="ARBA" id="ARBA00022448"/>
    </source>
</evidence>
<feature type="transmembrane region" description="Helical" evidence="8">
    <location>
        <begin position="127"/>
        <end position="147"/>
    </location>
</feature>
<evidence type="ECO:0000256" key="1">
    <source>
        <dbReference type="ARBA" id="ARBA00004141"/>
    </source>
</evidence>
<evidence type="ECO:0000256" key="6">
    <source>
        <dbReference type="ARBA" id="ARBA00023136"/>
    </source>
</evidence>
<evidence type="ECO:0000256" key="4">
    <source>
        <dbReference type="ARBA" id="ARBA00022989"/>
    </source>
</evidence>
<dbReference type="InterPro" id="IPR028325">
    <property type="entry name" value="VG_K_chnl"/>
</dbReference>
<keyword evidence="3 8" id="KW-0812">Transmembrane</keyword>
<dbReference type="GO" id="GO:0001508">
    <property type="term" value="P:action potential"/>
    <property type="evidence" value="ECO:0007669"/>
    <property type="project" value="TreeGrafter"/>
</dbReference>